<dbReference type="EMBL" id="CP060636">
    <property type="protein sequence ID" value="QNM10859.1"/>
    <property type="molecule type" value="Genomic_DNA"/>
</dbReference>
<dbReference type="AlphaFoldDB" id="A0A7G9GJ77"/>
<proteinExistence type="predicted"/>
<keyword evidence="3" id="KW-1185">Reference proteome</keyword>
<keyword evidence="1" id="KW-1133">Transmembrane helix</keyword>
<keyword evidence="1" id="KW-0472">Membrane</keyword>
<dbReference type="KEGG" id="ehn:H9Q80_11255"/>
<keyword evidence="1" id="KW-0812">Transmembrane</keyword>
<evidence type="ECO:0000313" key="2">
    <source>
        <dbReference type="EMBL" id="QNM10859.1"/>
    </source>
</evidence>
<dbReference type="Proteomes" id="UP000515856">
    <property type="component" value="Chromosome"/>
</dbReference>
<accession>A0A7G9GJ77</accession>
<evidence type="ECO:0000313" key="3">
    <source>
        <dbReference type="Proteomes" id="UP000515856"/>
    </source>
</evidence>
<dbReference type="RefSeq" id="WP_117454203.1">
    <property type="nucleotide sequence ID" value="NZ_CP060636.1"/>
</dbReference>
<feature type="transmembrane region" description="Helical" evidence="1">
    <location>
        <begin position="52"/>
        <end position="81"/>
    </location>
</feature>
<reference evidence="2 3" key="1">
    <citation type="submission" date="2020-08" db="EMBL/GenBank/DDBJ databases">
        <authorList>
            <person name="Liu C."/>
            <person name="Sun Q."/>
        </authorList>
    </citation>
    <scope>NUCLEOTIDE SEQUENCE [LARGE SCALE GENOMIC DNA]</scope>
    <source>
        <strain evidence="2 3">NSJ-61</strain>
    </source>
</reference>
<sequence>MNKEQNRKEGNAHILFNVMTILLLIYMVYTIFMTYSQLSSYCEQYNTTMMAQWSYCLLAMTAAVVPCLVYACTCYGIGIIIKNQQTNISKK</sequence>
<evidence type="ECO:0000256" key="1">
    <source>
        <dbReference type="SAM" id="Phobius"/>
    </source>
</evidence>
<feature type="transmembrane region" description="Helical" evidence="1">
    <location>
        <begin position="12"/>
        <end position="32"/>
    </location>
</feature>
<organism evidence="2 3">
    <name type="scientific">[Eubacterium] hominis</name>
    <dbReference type="NCBI Taxonomy" id="2764325"/>
    <lineage>
        <taxon>Bacteria</taxon>
        <taxon>Bacillati</taxon>
        <taxon>Bacillota</taxon>
        <taxon>Erysipelotrichia</taxon>
        <taxon>Erysipelotrichales</taxon>
        <taxon>Erysipelotrichaceae</taxon>
        <taxon>Amedibacillus</taxon>
    </lineage>
</organism>
<gene>
    <name evidence="2" type="ORF">H9Q80_11255</name>
</gene>
<name>A0A7G9GJ77_9FIRM</name>
<protein>
    <submittedName>
        <fullName evidence="2">Uncharacterized protein</fullName>
    </submittedName>
</protein>